<dbReference type="RefSeq" id="WP_377364885.1">
    <property type="nucleotide sequence ID" value="NZ_JBHTMN010000003.1"/>
</dbReference>
<reference evidence="2" key="1">
    <citation type="journal article" date="2019" name="Int. J. Syst. Evol. Microbiol.">
        <title>The Global Catalogue of Microorganisms (GCM) 10K type strain sequencing project: providing services to taxonomists for standard genome sequencing and annotation.</title>
        <authorList>
            <consortium name="The Broad Institute Genomics Platform"/>
            <consortium name="The Broad Institute Genome Sequencing Center for Infectious Disease"/>
            <person name="Wu L."/>
            <person name="Ma J."/>
        </authorList>
    </citation>
    <scope>NUCLEOTIDE SEQUENCE [LARGE SCALE GENOMIC DNA]</scope>
    <source>
        <strain evidence="2">JCM 30774</strain>
    </source>
</reference>
<accession>A0ABW4AY43</accession>
<organism evidence="1 2">
    <name type="scientific">Rhodanobacter aciditrophus</name>
    <dbReference type="NCBI Taxonomy" id="1623218"/>
    <lineage>
        <taxon>Bacteria</taxon>
        <taxon>Pseudomonadati</taxon>
        <taxon>Pseudomonadota</taxon>
        <taxon>Gammaproteobacteria</taxon>
        <taxon>Lysobacterales</taxon>
        <taxon>Rhodanobacteraceae</taxon>
        <taxon>Rhodanobacter</taxon>
    </lineage>
</organism>
<keyword evidence="2" id="KW-1185">Reference proteome</keyword>
<evidence type="ECO:0000313" key="1">
    <source>
        <dbReference type="EMBL" id="MFD1382171.1"/>
    </source>
</evidence>
<dbReference type="PROSITE" id="PS51257">
    <property type="entry name" value="PROKAR_LIPOPROTEIN"/>
    <property type="match status" value="1"/>
</dbReference>
<protein>
    <submittedName>
        <fullName evidence="1">Uncharacterized protein</fullName>
    </submittedName>
</protein>
<comment type="caution">
    <text evidence="1">The sequence shown here is derived from an EMBL/GenBank/DDBJ whole genome shotgun (WGS) entry which is preliminary data.</text>
</comment>
<gene>
    <name evidence="1" type="ORF">ACFQ45_02250</name>
</gene>
<proteinExistence type="predicted"/>
<dbReference type="Proteomes" id="UP001597059">
    <property type="component" value="Unassembled WGS sequence"/>
</dbReference>
<sequence length="638" mass="66472">MEIAKMNFKKTSIACSVAAMSLALISCGGDSGSQDSGANSSTSFTGLVVDGRIANGTVWVDLNDNGAIDSFEPYANTDEDGYFSYRPAIGTEEAINYCQLDDSPYCLNTAAVQTSAKIKIAGGTDLDSGEPFYGIMSQNVTKAQAEEYASGSRVPMLSPLTSLGSSLTDAQLKTLLVTLGAMTSTDTLSTILETDFSDRDGMTTEEATTKEKLFKVAYRLQKVIDSIAVILDAAADEAGIELGLTSDDKPGVKSTSEFVAVALAEALNGDNSSVTASSLDALDDDDLTAIADAALDKFAEKYASLDDSESAASVKAKFTNVVTLDDVGDVADTVDSSVKSSTGSLDFTSTSLESAFKKAVVKSETVLAQTKTQSKDIAKGTSGAKATVTTVSQNVESANFNTALDAAITDSNVDGVTIDVGLLAKDVESKSSTDSYTSSVSDSTLADVPDSLWANRFLAMSGVDDASNSASEKGRVIFFFSGETDSATKGSVDVCYAFDSGVGSSDDDQLGSMQGSTWSKISDGVVQVTTSYGSFQIKAYRVEAVASGDQSQYLGLGTAGSPGTGDYGKFLFSSEAFDQNATWYSDFSGDSTDTTFAGWGLRTATSVPKSDSACKTFGFTDGSTTYNNVLTTNLTITE</sequence>
<evidence type="ECO:0000313" key="2">
    <source>
        <dbReference type="Proteomes" id="UP001597059"/>
    </source>
</evidence>
<dbReference type="EMBL" id="JBHTMN010000003">
    <property type="protein sequence ID" value="MFD1382171.1"/>
    <property type="molecule type" value="Genomic_DNA"/>
</dbReference>
<name>A0ABW4AY43_9GAMM</name>